<dbReference type="Proteomes" id="UP000621500">
    <property type="component" value="Unassembled WGS sequence"/>
</dbReference>
<accession>A0ABQ4ESF9</accession>
<dbReference type="RefSeq" id="WP_203859098.1">
    <property type="nucleotide sequence ID" value="NZ_BAAAZQ010000013.1"/>
</dbReference>
<dbReference type="EMBL" id="BONX01000028">
    <property type="protein sequence ID" value="GIG97600.1"/>
    <property type="molecule type" value="Genomic_DNA"/>
</dbReference>
<keyword evidence="2" id="KW-1185">Reference proteome</keyword>
<evidence type="ECO:0000313" key="2">
    <source>
        <dbReference type="Proteomes" id="UP000621500"/>
    </source>
</evidence>
<gene>
    <name evidence="1" type="ORF">Pma05_41730</name>
</gene>
<dbReference type="SUPFAM" id="SSF46785">
    <property type="entry name" value="Winged helix' DNA-binding domain"/>
    <property type="match status" value="1"/>
</dbReference>
<name>A0ABQ4ESF9_9ACTN</name>
<reference evidence="1 2" key="1">
    <citation type="submission" date="2021-01" db="EMBL/GenBank/DDBJ databases">
        <title>Whole genome shotgun sequence of Plantactinospora mayteni NBRC 109088.</title>
        <authorList>
            <person name="Komaki H."/>
            <person name="Tamura T."/>
        </authorList>
    </citation>
    <scope>NUCLEOTIDE SEQUENCE [LARGE SCALE GENOMIC DNA]</scope>
    <source>
        <strain evidence="1 2">NBRC 109088</strain>
    </source>
</reference>
<organism evidence="1 2">
    <name type="scientific">Plantactinospora mayteni</name>
    <dbReference type="NCBI Taxonomy" id="566021"/>
    <lineage>
        <taxon>Bacteria</taxon>
        <taxon>Bacillati</taxon>
        <taxon>Actinomycetota</taxon>
        <taxon>Actinomycetes</taxon>
        <taxon>Micromonosporales</taxon>
        <taxon>Micromonosporaceae</taxon>
        <taxon>Plantactinospora</taxon>
    </lineage>
</organism>
<sequence length="352" mass="38950">MLDQARSRLVELLPARFQLTEQRLDADRGADAFWQVRDTGGDSAQLVVLARRSLRPREAERIVVPRTATGTLGEPTLLVVTSWFSPRAREVLEARGFSYLDLAGNALLAVDRPAIFIRMRGADRSPNPPSRPPARLRGTKARRLVRLLVEVRPPYRITDLTQMSGMNAGYISQLLAALDDQALVERGRRGTVEDVDWPALLNAASDDYRLTRANSASTYVAPEGATDLYRRLAEEQGADTVVTGSFAASAIAPIAAPAQLVLYTDEPGRIRDLGRLLPAERGADVMLLRPEDPTQMAWPRKVDGVPHVRLSQLVLDLLGGGGRLPEEAGPVIDWMRADEDRWRRGTLREQLK</sequence>
<protein>
    <submittedName>
        <fullName evidence="1">Uncharacterized protein</fullName>
    </submittedName>
</protein>
<comment type="caution">
    <text evidence="1">The sequence shown here is derived from an EMBL/GenBank/DDBJ whole genome shotgun (WGS) entry which is preliminary data.</text>
</comment>
<evidence type="ECO:0000313" key="1">
    <source>
        <dbReference type="EMBL" id="GIG97600.1"/>
    </source>
</evidence>
<dbReference type="InterPro" id="IPR036390">
    <property type="entry name" value="WH_DNA-bd_sf"/>
</dbReference>
<proteinExistence type="predicted"/>